<comment type="caution">
    <text evidence="1">The sequence shown here is derived from an EMBL/GenBank/DDBJ whole genome shotgun (WGS) entry which is preliminary data.</text>
</comment>
<name>A0AA87YRD0_FICCA</name>
<organism evidence="1 2">
    <name type="scientific">Ficus carica</name>
    <name type="common">Common fig</name>
    <dbReference type="NCBI Taxonomy" id="3494"/>
    <lineage>
        <taxon>Eukaryota</taxon>
        <taxon>Viridiplantae</taxon>
        <taxon>Streptophyta</taxon>
        <taxon>Embryophyta</taxon>
        <taxon>Tracheophyta</taxon>
        <taxon>Spermatophyta</taxon>
        <taxon>Magnoliopsida</taxon>
        <taxon>eudicotyledons</taxon>
        <taxon>Gunneridae</taxon>
        <taxon>Pentapetalae</taxon>
        <taxon>rosids</taxon>
        <taxon>fabids</taxon>
        <taxon>Rosales</taxon>
        <taxon>Moraceae</taxon>
        <taxon>Ficeae</taxon>
        <taxon>Ficus</taxon>
    </lineage>
</organism>
<keyword evidence="2" id="KW-1185">Reference proteome</keyword>
<reference evidence="1" key="1">
    <citation type="submission" date="2023-07" db="EMBL/GenBank/DDBJ databases">
        <title>draft genome sequence of fig (Ficus carica).</title>
        <authorList>
            <person name="Takahashi T."/>
            <person name="Nishimura K."/>
        </authorList>
    </citation>
    <scope>NUCLEOTIDE SEQUENCE</scope>
</reference>
<dbReference type="AlphaFoldDB" id="A0AA87YRD0"/>
<protein>
    <submittedName>
        <fullName evidence="1">Uncharacterized protein</fullName>
    </submittedName>
</protein>
<dbReference type="Proteomes" id="UP001187192">
    <property type="component" value="Unassembled WGS sequence"/>
</dbReference>
<evidence type="ECO:0000313" key="1">
    <source>
        <dbReference type="EMBL" id="GMN19922.1"/>
    </source>
</evidence>
<gene>
    <name evidence="1" type="ORF">TIFTF001_049963</name>
</gene>
<proteinExistence type="predicted"/>
<accession>A0AA87YRD0</accession>
<evidence type="ECO:0000313" key="2">
    <source>
        <dbReference type="Proteomes" id="UP001187192"/>
    </source>
</evidence>
<sequence>MNVPICDRGERWLDIGAASPAWIGRKGFAFRSLFEAGLDERGQVRDSLSLSAWSGSPPLSLKGKTREGGPLETFAFGSILITWPRKDLSLPVYCYIKAFKPSRDVRLDAANDMILEELHDGHVMMHQIDARVDDSVGPCMD</sequence>
<dbReference type="EMBL" id="BTGU01007632">
    <property type="protein sequence ID" value="GMN19922.1"/>
    <property type="molecule type" value="Genomic_DNA"/>
</dbReference>